<evidence type="ECO:0000313" key="2">
    <source>
        <dbReference type="EMBL" id="KAF0691995.1"/>
    </source>
</evidence>
<sequence length="85" mass="9573">MSPPRAASRHSTQDRPPPPRRLSQEELDTLDAAMARAMQASGMPFDTFVRPAWVAFFYKLNPNYTLPTPDRLKSLAARQVNESSI</sequence>
<name>A0A485L6S0_9STRA</name>
<evidence type="ECO:0000313" key="4">
    <source>
        <dbReference type="Proteomes" id="UP000332933"/>
    </source>
</evidence>
<proteinExistence type="predicted"/>
<feature type="region of interest" description="Disordered" evidence="1">
    <location>
        <begin position="1"/>
        <end position="23"/>
    </location>
</feature>
<dbReference type="EMBL" id="VJMH01005996">
    <property type="protein sequence ID" value="KAF0691995.1"/>
    <property type="molecule type" value="Genomic_DNA"/>
</dbReference>
<dbReference type="AlphaFoldDB" id="A0A485L6S0"/>
<accession>A0A485L6S0</accession>
<protein>
    <submittedName>
        <fullName evidence="3">Aste57867_16862 protein</fullName>
    </submittedName>
</protein>
<dbReference type="Proteomes" id="UP000332933">
    <property type="component" value="Unassembled WGS sequence"/>
</dbReference>
<evidence type="ECO:0000313" key="3">
    <source>
        <dbReference type="EMBL" id="VFT93626.1"/>
    </source>
</evidence>
<reference evidence="2" key="2">
    <citation type="submission" date="2019-06" db="EMBL/GenBank/DDBJ databases">
        <title>Genomics analysis of Aphanomyces spp. identifies a new class of oomycete effector associated with host adaptation.</title>
        <authorList>
            <person name="Gaulin E."/>
        </authorList>
    </citation>
    <scope>NUCLEOTIDE SEQUENCE</scope>
    <source>
        <strain evidence="2">CBS 578.67</strain>
    </source>
</reference>
<dbReference type="OrthoDB" id="4951847at2759"/>
<dbReference type="EMBL" id="CAADRA010006017">
    <property type="protein sequence ID" value="VFT93626.1"/>
    <property type="molecule type" value="Genomic_DNA"/>
</dbReference>
<reference evidence="3 4" key="1">
    <citation type="submission" date="2019-03" db="EMBL/GenBank/DDBJ databases">
        <authorList>
            <person name="Gaulin E."/>
            <person name="Dumas B."/>
        </authorList>
    </citation>
    <scope>NUCLEOTIDE SEQUENCE [LARGE SCALE GENOMIC DNA]</scope>
    <source>
        <strain evidence="3">CBS 568.67</strain>
    </source>
</reference>
<evidence type="ECO:0000256" key="1">
    <source>
        <dbReference type="SAM" id="MobiDB-lite"/>
    </source>
</evidence>
<gene>
    <name evidence="3" type="primary">Aste57867_16862</name>
    <name evidence="2" type="ORF">As57867_016804</name>
    <name evidence="3" type="ORF">ASTE57867_16862</name>
</gene>
<organism evidence="3 4">
    <name type="scientific">Aphanomyces stellatus</name>
    <dbReference type="NCBI Taxonomy" id="120398"/>
    <lineage>
        <taxon>Eukaryota</taxon>
        <taxon>Sar</taxon>
        <taxon>Stramenopiles</taxon>
        <taxon>Oomycota</taxon>
        <taxon>Saprolegniomycetes</taxon>
        <taxon>Saprolegniales</taxon>
        <taxon>Verrucalvaceae</taxon>
        <taxon>Aphanomyces</taxon>
    </lineage>
</organism>
<keyword evidence="4" id="KW-1185">Reference proteome</keyword>